<dbReference type="Gene3D" id="1.10.246.220">
    <property type="match status" value="1"/>
</dbReference>
<proteinExistence type="predicted"/>
<sequence>MKGIKLKVSRCIFLQPVNERVLQVIQMGNVEQGDYSPWMRKKLLCERLNYLELEDHRTLRDLKDKWNTVVHAARILPERRRGEPILQQLFDRVLTAHTLG</sequence>
<dbReference type="Proteomes" id="UP000501690">
    <property type="component" value="Linkage Group LG11"/>
</dbReference>
<organism evidence="1 2">
    <name type="scientific">Vigna unguiculata</name>
    <name type="common">Cowpea</name>
    <dbReference type="NCBI Taxonomy" id="3917"/>
    <lineage>
        <taxon>Eukaryota</taxon>
        <taxon>Viridiplantae</taxon>
        <taxon>Streptophyta</taxon>
        <taxon>Embryophyta</taxon>
        <taxon>Tracheophyta</taxon>
        <taxon>Spermatophyta</taxon>
        <taxon>Magnoliopsida</taxon>
        <taxon>eudicotyledons</taxon>
        <taxon>Gunneridae</taxon>
        <taxon>Pentapetalae</taxon>
        <taxon>rosids</taxon>
        <taxon>fabids</taxon>
        <taxon>Fabales</taxon>
        <taxon>Fabaceae</taxon>
        <taxon>Papilionoideae</taxon>
        <taxon>50 kb inversion clade</taxon>
        <taxon>NPAAA clade</taxon>
        <taxon>indigoferoid/millettioid clade</taxon>
        <taxon>Phaseoleae</taxon>
        <taxon>Vigna</taxon>
    </lineage>
</organism>
<evidence type="ECO:0000313" key="2">
    <source>
        <dbReference type="Proteomes" id="UP000501690"/>
    </source>
</evidence>
<gene>
    <name evidence="1" type="ORF">DEO72_LG11g3975</name>
</gene>
<keyword evidence="2" id="KW-1185">Reference proteome</keyword>
<dbReference type="PANTHER" id="PTHR21717">
    <property type="entry name" value="TELOMERIC REPEAT BINDING PROTEIN"/>
    <property type="match status" value="1"/>
</dbReference>
<dbReference type="EMBL" id="CP039355">
    <property type="protein sequence ID" value="QCE16956.1"/>
    <property type="molecule type" value="Genomic_DNA"/>
</dbReference>
<dbReference type="InterPro" id="IPR031105">
    <property type="entry name" value="TRP_plant"/>
</dbReference>
<name>A0A4D6NTF5_VIGUN</name>
<dbReference type="AlphaFoldDB" id="A0A4D6NTF5"/>
<dbReference type="PANTHER" id="PTHR21717:SF70">
    <property type="entry name" value="TELOMERE REPEAT-BINDING PROTEIN 2-RELATED"/>
    <property type="match status" value="1"/>
</dbReference>
<evidence type="ECO:0000313" key="1">
    <source>
        <dbReference type="EMBL" id="QCE16956.1"/>
    </source>
</evidence>
<protein>
    <submittedName>
        <fullName evidence="1">Uncharacterized protein</fullName>
    </submittedName>
</protein>
<accession>A0A4D6NTF5</accession>
<reference evidence="1 2" key="1">
    <citation type="submission" date="2019-04" db="EMBL/GenBank/DDBJ databases">
        <title>An improved genome assembly and genetic linkage map for asparagus bean, Vigna unguiculata ssp. sesquipedialis.</title>
        <authorList>
            <person name="Xia Q."/>
            <person name="Zhang R."/>
            <person name="Dong Y."/>
        </authorList>
    </citation>
    <scope>NUCLEOTIDE SEQUENCE [LARGE SCALE GENOMIC DNA]</scope>
    <source>
        <tissue evidence="1">Leaf</tissue>
    </source>
</reference>